<reference evidence="2" key="3">
    <citation type="journal article" date="2000" name="DNA Res.">
        <title>Analysis of unique variable region of a plant root inducing plasmid, pRi1724, by the construction of its physical map and library.</title>
        <authorList>
            <person name="Moriguchi K."/>
            <person name="Maeda Y."/>
            <person name="Satou M."/>
            <person name="Kataoka M."/>
            <person name="Tanaka N."/>
            <person name="Yoshida K."/>
        </authorList>
    </citation>
    <scope>NUCLEOTIDE SEQUENCE</scope>
    <source>
        <strain evidence="2">MAFF03-01724</strain>
        <plasmid evidence="2">pRi1724</plasmid>
    </source>
</reference>
<gene>
    <name evidence="2" type="primary">riorf135</name>
</gene>
<sequence length="196" mass="21806">MRTPRSNFIVEYKTNRRQTPRRTSIWSDLDLQAVARAVEADDVMPKLDLPQAASVQEDVVAVKFEVVDYSDVPIDGEVPPDSPAATSSSKEFSIESEAVEDDASDPTRSVHQQRSPGSGWTPKSGAKARRKKTPSASPASAPILNLRRDPPLLCGLDEELAALEAENRHLRSLMVVKLRKENERLKSMLRRFGQSR</sequence>
<name>Q9F5B7_RHIRH</name>
<organism evidence="2">
    <name type="scientific">Rhizobium rhizogenes</name>
    <name type="common">Agrobacterium rhizogenes</name>
    <dbReference type="NCBI Taxonomy" id="359"/>
    <lineage>
        <taxon>Bacteria</taxon>
        <taxon>Pseudomonadati</taxon>
        <taxon>Pseudomonadota</taxon>
        <taxon>Alphaproteobacteria</taxon>
        <taxon>Hyphomicrobiales</taxon>
        <taxon>Rhizobiaceae</taxon>
        <taxon>Rhizobium/Agrobacterium group</taxon>
        <taxon>Rhizobium</taxon>
    </lineage>
</organism>
<dbReference type="EMBL" id="AP002086">
    <property type="protein sequence ID" value="BAB16254.1"/>
    <property type="molecule type" value="Genomic_DNA"/>
</dbReference>
<evidence type="ECO:0000313" key="2">
    <source>
        <dbReference type="EMBL" id="BAB16254.1"/>
    </source>
</evidence>
<geneLocation type="plasmid" evidence="2">
    <name>pRi1724</name>
</geneLocation>
<reference evidence="2" key="1">
    <citation type="journal article" date="1998" name="Nucleic Acids Symp. Ser.">
        <title>Genome structure of Ri plasmid (1): Construction of linking library and physical map of pRi1724 in Japanese Agrobacterium.</title>
        <authorList>
            <person name="Moriguchi K."/>
            <person name="Nishida T."/>
            <person name="Maeda Y."/>
            <person name="Tanaka N."/>
            <person name="Yoshida K."/>
        </authorList>
    </citation>
    <scope>NUCLEOTIDE SEQUENCE</scope>
    <source>
        <strain evidence="2">MAFF03-01724</strain>
        <plasmid evidence="2">pRi1724</plasmid>
    </source>
</reference>
<dbReference type="RefSeq" id="WP_010900324.1">
    <property type="nucleotide sequence ID" value="NC_002575.1"/>
</dbReference>
<feature type="compositionally biased region" description="Polar residues" evidence="1">
    <location>
        <begin position="106"/>
        <end position="118"/>
    </location>
</feature>
<keyword evidence="2" id="KW-0614">Plasmid</keyword>
<feature type="region of interest" description="Disordered" evidence="1">
    <location>
        <begin position="72"/>
        <end position="148"/>
    </location>
</feature>
<evidence type="ECO:0000256" key="1">
    <source>
        <dbReference type="SAM" id="MobiDB-lite"/>
    </source>
</evidence>
<reference evidence="2" key="2">
    <citation type="journal article" date="1999" name="Nucleic Acids Symp. Ser.">
        <title>Genome structure of Ri plasmid (1): Sequencing analysis of T-DNA and its flanking regions of pRi1724 in Japanese Agrobacterium rhizogenes.</title>
        <authorList>
            <person name="Maeda Y."/>
            <person name="Moriguchi K."/>
            <person name="Kataoka M."/>
            <person name="Satou M."/>
            <person name="Satutui N.H.N."/>
            <person name="Tanaka N."/>
            <person name="Yoshida K."/>
        </authorList>
    </citation>
    <scope>NUCLEOTIDE SEQUENCE</scope>
    <source>
        <strain evidence="2">MAFF03-01724</strain>
        <plasmid evidence="2">pRi1724</plasmid>
    </source>
</reference>
<accession>Q9F5B7</accession>
<proteinExistence type="predicted"/>
<reference evidence="2" key="4">
    <citation type="journal article" date="2001" name="J. Mol. Biol.">
        <title>The complete nucleotide sequence of a plant root-inducing (Ri) plasmid indicates its chimeric structure and evolutionary relationship between tumor-inducing (Ti) and symbiotic (Sym) plasmids in Rhizobiaceae.</title>
        <authorList>
            <person name="Moriguchi K."/>
            <person name="Maeda Y."/>
            <person name="Satou M."/>
            <person name="Hardayani N.S.N."/>
            <person name="Kataoka M."/>
            <person name="Tanaka N."/>
            <person name="Yoshida K."/>
        </authorList>
    </citation>
    <scope>NUCLEOTIDE SEQUENCE</scope>
    <source>
        <strain evidence="2">MAFF03-01724</strain>
        <plasmid evidence="2">pRi1724</plasmid>
    </source>
</reference>
<dbReference type="AlphaFoldDB" id="Q9F5B7"/>
<protein>
    <submittedName>
        <fullName evidence="2">Riorf135 protein</fullName>
    </submittedName>
</protein>